<reference evidence="2" key="1">
    <citation type="submission" date="2025-08" db="UniProtKB">
        <authorList>
            <consortium name="RefSeq"/>
        </authorList>
    </citation>
    <scope>IDENTIFICATION</scope>
    <source>
        <strain evidence="2">Tuebingen</strain>
        <tissue evidence="2">Fibroblasts and whole tissue</tissue>
    </source>
</reference>
<gene>
    <name evidence="2" type="primary">oip5</name>
    <name evidence="2" type="synonym">si:dkey-71p21.8</name>
</gene>
<dbReference type="RefSeq" id="XP_073776123.1">
    <property type="nucleotide sequence ID" value="XM_073920022.1"/>
</dbReference>
<dbReference type="Proteomes" id="UP000000437">
    <property type="component" value="Chromosome 13"/>
</dbReference>
<organism evidence="1 2">
    <name type="scientific">Danio rerio</name>
    <name type="common">Zebrafish</name>
    <name type="synonym">Brachydanio rerio</name>
    <dbReference type="NCBI Taxonomy" id="7955"/>
    <lineage>
        <taxon>Eukaryota</taxon>
        <taxon>Metazoa</taxon>
        <taxon>Chordata</taxon>
        <taxon>Craniata</taxon>
        <taxon>Vertebrata</taxon>
        <taxon>Euteleostomi</taxon>
        <taxon>Actinopterygii</taxon>
        <taxon>Neopterygii</taxon>
        <taxon>Teleostei</taxon>
        <taxon>Ostariophysi</taxon>
        <taxon>Cypriniformes</taxon>
        <taxon>Danionidae</taxon>
        <taxon>Danioninae</taxon>
        <taxon>Danio</taxon>
    </lineage>
</organism>
<evidence type="ECO:0000313" key="2">
    <source>
        <dbReference type="RefSeq" id="XP_073776123.1"/>
    </source>
</evidence>
<keyword evidence="1" id="KW-1185">Reference proteome</keyword>
<proteinExistence type="predicted"/>
<accession>A0AC58H2B0</accession>
<sequence length="196" mass="21936">MANSTRSLLESSYDIGPCDSTQSSSIVEQLQAVKDKEICMVDFRNCIVFQCITCNTVLGDSLGVCGEVESSQSVICLKVTEDVMVNEKHEMCSSGQLASSTYQTLLCTGCHDAVGLVLHSTPKHLSALRNLFLLRKELINCYILRSGTCVKASKINFKHRLMDKNIKKLKEYLETKLKQVDILEQMMEKMCTHDVN</sequence>
<name>A0AC58H2B0_DANRE</name>
<protein>
    <submittedName>
        <fullName evidence="2">Protein Mis18-beta isoform X1</fullName>
    </submittedName>
</protein>
<evidence type="ECO:0000313" key="1">
    <source>
        <dbReference type="Proteomes" id="UP000000437"/>
    </source>
</evidence>